<evidence type="ECO:0000256" key="1">
    <source>
        <dbReference type="PROSITE-ProRule" id="PRU10141"/>
    </source>
</evidence>
<dbReference type="InterPro" id="IPR017441">
    <property type="entry name" value="Protein_kinase_ATP_BS"/>
</dbReference>
<dbReference type="Proteomes" id="UP000803844">
    <property type="component" value="Unassembled WGS sequence"/>
</dbReference>
<keyword evidence="4" id="KW-1185">Reference proteome</keyword>
<dbReference type="RefSeq" id="XP_040774241.1">
    <property type="nucleotide sequence ID" value="XM_040920673.1"/>
</dbReference>
<dbReference type="OrthoDB" id="4062651at2759"/>
<dbReference type="PANTHER" id="PTHR44305:SF24">
    <property type="entry name" value="TYROSINE-PROTEIN KINASE C03B1.5-RELATED"/>
    <property type="match status" value="1"/>
</dbReference>
<proteinExistence type="predicted"/>
<dbReference type="InterPro" id="IPR001245">
    <property type="entry name" value="Ser-Thr/Tyr_kinase_cat_dom"/>
</dbReference>
<dbReference type="Gene3D" id="1.10.510.10">
    <property type="entry name" value="Transferase(Phosphotransferase) domain 1"/>
    <property type="match status" value="1"/>
</dbReference>
<evidence type="ECO:0000313" key="3">
    <source>
        <dbReference type="EMBL" id="KAF3763280.1"/>
    </source>
</evidence>
<sequence>MRRWAPPNQFHEIEAAIQGGKFGIMPAFSMIGFRLKKVLGQGGYGCAALLQMEDINGQSHKVVVKAALGPTSLGPEIDNMRPVMGKRLKKFPLTKRDVLINKFNTLATHLAMEYAPYGDLKSVIYEARERRTRLRSQDLWMIFHCYVLHPHTTVPVIKIGDLGLSKTFTVADRMDWEQFTKDWNYLDRSPYPLEPVAGNYDWWSNVYAVGLCMWQLVTSESPSVPPECSKETFSRPDGTDFEAWTYGGYLLTNEFDYQDLELRRTIAQCMANQPSDRPTLTELEKNHFIDTQCRHYRQD</sequence>
<feature type="domain" description="Protein kinase" evidence="2">
    <location>
        <begin position="33"/>
        <end position="289"/>
    </location>
</feature>
<dbReference type="PANTHER" id="PTHR44305">
    <property type="entry name" value="SI:DKEY-192D15.2-RELATED"/>
    <property type="match status" value="1"/>
</dbReference>
<dbReference type="InterPro" id="IPR000719">
    <property type="entry name" value="Prot_kinase_dom"/>
</dbReference>
<reference evidence="3" key="1">
    <citation type="journal article" date="2020" name="Phytopathology">
        <title>Genome sequence of the chestnut blight fungus Cryphonectria parasitica EP155: A fundamental resource for an archetypical invasive plant pathogen.</title>
        <authorList>
            <person name="Crouch J.A."/>
            <person name="Dawe A."/>
            <person name="Aerts A."/>
            <person name="Barry K."/>
            <person name="Churchill A.C.L."/>
            <person name="Grimwood J."/>
            <person name="Hillman B."/>
            <person name="Milgroom M.G."/>
            <person name="Pangilinan J."/>
            <person name="Smith M."/>
            <person name="Salamov A."/>
            <person name="Schmutz J."/>
            <person name="Yadav J."/>
            <person name="Grigoriev I.V."/>
            <person name="Nuss D."/>
        </authorList>
    </citation>
    <scope>NUCLEOTIDE SEQUENCE</scope>
    <source>
        <strain evidence="3">EP155</strain>
    </source>
</reference>
<dbReference type="InterPro" id="IPR011009">
    <property type="entry name" value="Kinase-like_dom_sf"/>
</dbReference>
<accession>A0A9P5CMV5</accession>
<comment type="caution">
    <text evidence="3">The sequence shown here is derived from an EMBL/GenBank/DDBJ whole genome shotgun (WGS) entry which is preliminary data.</text>
</comment>
<dbReference type="GeneID" id="63837802"/>
<organism evidence="3 4">
    <name type="scientific">Cryphonectria parasitica (strain ATCC 38755 / EP155)</name>
    <dbReference type="NCBI Taxonomy" id="660469"/>
    <lineage>
        <taxon>Eukaryota</taxon>
        <taxon>Fungi</taxon>
        <taxon>Dikarya</taxon>
        <taxon>Ascomycota</taxon>
        <taxon>Pezizomycotina</taxon>
        <taxon>Sordariomycetes</taxon>
        <taxon>Sordariomycetidae</taxon>
        <taxon>Diaporthales</taxon>
        <taxon>Cryphonectriaceae</taxon>
        <taxon>Cryphonectria-Endothia species complex</taxon>
        <taxon>Cryphonectria</taxon>
    </lineage>
</organism>
<keyword evidence="1" id="KW-0067">ATP-binding</keyword>
<dbReference type="GO" id="GO:0005524">
    <property type="term" value="F:ATP binding"/>
    <property type="evidence" value="ECO:0007669"/>
    <property type="project" value="UniProtKB-UniRule"/>
</dbReference>
<dbReference type="SMART" id="SM00220">
    <property type="entry name" value="S_TKc"/>
    <property type="match status" value="1"/>
</dbReference>
<keyword evidence="1" id="KW-0547">Nucleotide-binding</keyword>
<name>A0A9P5CMV5_CRYP1</name>
<dbReference type="GO" id="GO:0004672">
    <property type="term" value="F:protein kinase activity"/>
    <property type="evidence" value="ECO:0007669"/>
    <property type="project" value="InterPro"/>
</dbReference>
<feature type="binding site" evidence="1">
    <location>
        <position position="65"/>
    </location>
    <ligand>
        <name>ATP</name>
        <dbReference type="ChEBI" id="CHEBI:30616"/>
    </ligand>
</feature>
<dbReference type="Pfam" id="PF07714">
    <property type="entry name" value="PK_Tyr_Ser-Thr"/>
    <property type="match status" value="1"/>
</dbReference>
<dbReference type="EMBL" id="MU032349">
    <property type="protein sequence ID" value="KAF3763280.1"/>
    <property type="molecule type" value="Genomic_DNA"/>
</dbReference>
<evidence type="ECO:0000259" key="2">
    <source>
        <dbReference type="SMART" id="SM00220"/>
    </source>
</evidence>
<dbReference type="AlphaFoldDB" id="A0A9P5CMV5"/>
<dbReference type="PROSITE" id="PS00107">
    <property type="entry name" value="PROTEIN_KINASE_ATP"/>
    <property type="match status" value="1"/>
</dbReference>
<protein>
    <recommendedName>
        <fullName evidence="2">Protein kinase domain-containing protein</fullName>
    </recommendedName>
</protein>
<dbReference type="SUPFAM" id="SSF56112">
    <property type="entry name" value="Protein kinase-like (PK-like)"/>
    <property type="match status" value="1"/>
</dbReference>
<evidence type="ECO:0000313" key="4">
    <source>
        <dbReference type="Proteomes" id="UP000803844"/>
    </source>
</evidence>
<gene>
    <name evidence="3" type="ORF">M406DRAFT_331814</name>
</gene>
<dbReference type="InterPro" id="IPR053083">
    <property type="entry name" value="TF_kinase-domain_protein"/>
</dbReference>